<name>A0AAD0EAK9_9RHOB</name>
<protein>
    <submittedName>
        <fullName evidence="1">Stress response protein</fullName>
    </submittedName>
</protein>
<dbReference type="AlphaFoldDB" id="A0AAD0EAK9"/>
<gene>
    <name evidence="1" type="ORF">PhaeoP63_00950</name>
</gene>
<sequence>MERPEYLKQGEPARLFPVLSNNSKEGRTTSILLACLSKVEELASELLASLGQRTGKRTTVETFTEVVFDGQKEACKDRPDGLIIVKNGSREWRAMVEAKIGNNPLTAEQIEKYRSLSKDNGIDCVITISNQFATLPASHPLEDVRKSRSKIPVFHWSWMFVLTAVDLLISNDGVADDDQRVLLNELRRFLTHESAGIRGFDRMPPEWGELNKLVSAGGKILAKSPEAICVLDAWHQETKDLSLILSRQTEASVRERLNRKHAKNPADRHKDELNQLREAHQLQVSFDIPNAAAPLEVVADLNRRTIEAGMTLRAPEDKKSSKARLNWLLRQLKSEASSDLFVRMTWPGRSEDTHFPLMELVTDPDLCEKDKNGLQVVSFHIYVAKRLGGKFTQQTNFIAELEAIVPDFYREVGQDLSSWRKPAPRIRESQTDASVQSIEDEAEVVALRAQ</sequence>
<dbReference type="GeneID" id="31845396"/>
<evidence type="ECO:0000313" key="1">
    <source>
        <dbReference type="EMBL" id="ATF05042.1"/>
    </source>
</evidence>
<reference evidence="1 2" key="1">
    <citation type="journal article" date="2017" name="Front. Microbiol.">
        <title>Phaeobacter piscinae sp. nov., a species of the Roseobacter group and potential aquaculture probiont.</title>
        <authorList>
            <person name="Sonnenschein E.C."/>
            <person name="Phippen C.B.W."/>
            <person name="Nielsen K.F."/>
            <person name="Mateiu R.V."/>
            <person name="Melchiorsen J."/>
            <person name="Gram L."/>
            <person name="Overmann J."/>
            <person name="Freese H.M."/>
        </authorList>
    </citation>
    <scope>NUCLEOTIDE SEQUENCE [LARGE SCALE GENOMIC DNA]</scope>
    <source>
        <strain evidence="1 2">P63</strain>
    </source>
</reference>
<dbReference type="RefSeq" id="WP_024096428.1">
    <property type="nucleotide sequence ID" value="NZ_CP010588.1"/>
</dbReference>
<accession>A0AAD0EAK9</accession>
<proteinExistence type="predicted"/>
<evidence type="ECO:0000313" key="2">
    <source>
        <dbReference type="Proteomes" id="UP000217545"/>
    </source>
</evidence>
<dbReference type="EMBL" id="CP010784">
    <property type="protein sequence ID" value="ATF05042.1"/>
    <property type="molecule type" value="Genomic_DNA"/>
</dbReference>
<organism evidence="1 2">
    <name type="scientific">Phaeobacter gallaeciensis</name>
    <dbReference type="NCBI Taxonomy" id="60890"/>
    <lineage>
        <taxon>Bacteria</taxon>
        <taxon>Pseudomonadati</taxon>
        <taxon>Pseudomonadota</taxon>
        <taxon>Alphaproteobacteria</taxon>
        <taxon>Rhodobacterales</taxon>
        <taxon>Roseobacteraceae</taxon>
        <taxon>Phaeobacter</taxon>
    </lineage>
</organism>
<dbReference type="Proteomes" id="UP000217545">
    <property type="component" value="Chromosome"/>
</dbReference>